<feature type="region of interest" description="Disordered" evidence="1">
    <location>
        <begin position="192"/>
        <end position="213"/>
    </location>
</feature>
<evidence type="ECO:0000313" key="2">
    <source>
        <dbReference type="EMBL" id="GJN93039.1"/>
    </source>
</evidence>
<accession>A0AAV5GR76</accession>
<evidence type="ECO:0008006" key="4">
    <source>
        <dbReference type="Google" id="ProtNLM"/>
    </source>
</evidence>
<gene>
    <name evidence="2" type="ORF">Rhopal_006084-T1</name>
</gene>
<keyword evidence="3" id="KW-1185">Reference proteome</keyword>
<evidence type="ECO:0000313" key="3">
    <source>
        <dbReference type="Proteomes" id="UP001342314"/>
    </source>
</evidence>
<comment type="caution">
    <text evidence="2">The sequence shown here is derived from an EMBL/GenBank/DDBJ whole genome shotgun (WGS) entry which is preliminary data.</text>
</comment>
<name>A0AAV5GR76_9BASI</name>
<dbReference type="Proteomes" id="UP001342314">
    <property type="component" value="Unassembled WGS sequence"/>
</dbReference>
<protein>
    <recommendedName>
        <fullName evidence="4">Mediator of RNA polymerase II transcription subunit 7</fullName>
    </recommendedName>
</protein>
<organism evidence="2 3">
    <name type="scientific">Rhodotorula paludigena</name>
    <dbReference type="NCBI Taxonomy" id="86838"/>
    <lineage>
        <taxon>Eukaryota</taxon>
        <taxon>Fungi</taxon>
        <taxon>Dikarya</taxon>
        <taxon>Basidiomycota</taxon>
        <taxon>Pucciniomycotina</taxon>
        <taxon>Microbotryomycetes</taxon>
        <taxon>Sporidiobolales</taxon>
        <taxon>Sporidiobolaceae</taxon>
        <taxon>Rhodotorula</taxon>
    </lineage>
</organism>
<sequence length="213" mass="22608">MASESPAFPTPAQLVDKVPLIRNPGFWVPQPVDLPPDIHPLPDDIHAYFVYPHSLEAHVLSTVPSSLQQLQQAHQQRLALLASYAESKERARKAQLNRVAPGYAEGGAALEPVRKRGETVVPAPAPSAGAGELLSTGGTGDENRGGAGGRNEGNFLGDEAQSGSPTEMGQATLDRLQRDQMMDFVEGLERLDTTLGTGTGGQRRAEGDVADLI</sequence>
<reference evidence="2 3" key="1">
    <citation type="submission" date="2021-12" db="EMBL/GenBank/DDBJ databases">
        <title>High titer production of polyol ester of fatty acids by Rhodotorula paludigena BS15 towards product separation-free biomass refinery.</title>
        <authorList>
            <person name="Mano J."/>
            <person name="Ono H."/>
            <person name="Tanaka T."/>
            <person name="Naito K."/>
            <person name="Sushida H."/>
            <person name="Ike M."/>
            <person name="Tokuyasu K."/>
            <person name="Kitaoka M."/>
        </authorList>
    </citation>
    <scope>NUCLEOTIDE SEQUENCE [LARGE SCALE GENOMIC DNA]</scope>
    <source>
        <strain evidence="2 3">BS15</strain>
    </source>
</reference>
<dbReference type="AlphaFoldDB" id="A0AAV5GR76"/>
<feature type="region of interest" description="Disordered" evidence="1">
    <location>
        <begin position="120"/>
        <end position="169"/>
    </location>
</feature>
<feature type="compositionally biased region" description="Gly residues" evidence="1">
    <location>
        <begin position="137"/>
        <end position="151"/>
    </location>
</feature>
<proteinExistence type="predicted"/>
<evidence type="ECO:0000256" key="1">
    <source>
        <dbReference type="SAM" id="MobiDB-lite"/>
    </source>
</evidence>
<dbReference type="EMBL" id="BQKY01000013">
    <property type="protein sequence ID" value="GJN93039.1"/>
    <property type="molecule type" value="Genomic_DNA"/>
</dbReference>